<keyword evidence="14" id="KW-1185">Reference proteome</keyword>
<feature type="active site" description="Nucleophile" evidence="10 11">
    <location>
        <position position="76"/>
    </location>
</feature>
<feature type="binding site" evidence="10 12">
    <location>
        <position position="105"/>
    </location>
    <ligand>
        <name>L-glutamine</name>
        <dbReference type="ChEBI" id="CHEBI:58359"/>
    </ligand>
</feature>
<dbReference type="PROSITE" id="PS51130">
    <property type="entry name" value="PDXT_SNO_2"/>
    <property type="match status" value="1"/>
</dbReference>
<dbReference type="CDD" id="cd01749">
    <property type="entry name" value="GATase1_PB"/>
    <property type="match status" value="1"/>
</dbReference>
<feature type="active site" description="Charge relay system" evidence="10 11">
    <location>
        <position position="171"/>
    </location>
</feature>
<feature type="binding site" evidence="10 12">
    <location>
        <begin position="44"/>
        <end position="46"/>
    </location>
    <ligand>
        <name>L-glutamine</name>
        <dbReference type="ChEBI" id="CHEBI:58359"/>
    </ligand>
</feature>
<dbReference type="GO" id="GO:0006543">
    <property type="term" value="P:L-glutamine catabolic process"/>
    <property type="evidence" value="ECO:0007669"/>
    <property type="project" value="UniProtKB-UniRule"/>
</dbReference>
<dbReference type="Proteomes" id="UP000334019">
    <property type="component" value="Chromosome"/>
</dbReference>
<dbReference type="GO" id="GO:0036381">
    <property type="term" value="F:pyridoxal 5'-phosphate synthase (glutamine hydrolysing) activity"/>
    <property type="evidence" value="ECO:0007669"/>
    <property type="project" value="UniProtKB-UniRule"/>
</dbReference>
<dbReference type="GO" id="GO:0008614">
    <property type="term" value="P:pyridoxine metabolic process"/>
    <property type="evidence" value="ECO:0007669"/>
    <property type="project" value="TreeGrafter"/>
</dbReference>
<feature type="active site" description="Charge relay system" evidence="10 11">
    <location>
        <position position="173"/>
    </location>
</feature>
<dbReference type="InterPro" id="IPR021196">
    <property type="entry name" value="PdxT/SNO_CS"/>
</dbReference>
<dbReference type="HAMAP" id="MF_01615">
    <property type="entry name" value="PdxT"/>
    <property type="match status" value="1"/>
</dbReference>
<evidence type="ECO:0000256" key="6">
    <source>
        <dbReference type="ARBA" id="ARBA00047992"/>
    </source>
</evidence>
<evidence type="ECO:0000256" key="4">
    <source>
        <dbReference type="ARBA" id="ARBA00022962"/>
    </source>
</evidence>
<dbReference type="InterPro" id="IPR002161">
    <property type="entry name" value="PdxT/SNO"/>
</dbReference>
<keyword evidence="5 10" id="KW-0456">Lyase</keyword>
<dbReference type="Pfam" id="PF01174">
    <property type="entry name" value="SNO"/>
    <property type="match status" value="1"/>
</dbReference>
<dbReference type="KEGG" id="atq:GH723_08545"/>
<evidence type="ECO:0000256" key="9">
    <source>
        <dbReference type="ARBA" id="ARBA00064749"/>
    </source>
</evidence>
<dbReference type="PANTHER" id="PTHR31559:SF0">
    <property type="entry name" value="PYRIDOXAL 5'-PHOSPHATE SYNTHASE SUBUNIT SNO1-RELATED"/>
    <property type="match status" value="1"/>
</dbReference>
<evidence type="ECO:0000256" key="5">
    <source>
        <dbReference type="ARBA" id="ARBA00023239"/>
    </source>
</evidence>
<keyword evidence="4 10" id="KW-0315">Glutamine amidotransferase</keyword>
<comment type="subunit">
    <text evidence="9 10">In the presence of PdxS, forms a dodecamer of heterodimers. Only shows activity in the heterodimer.</text>
</comment>
<dbReference type="InterPro" id="IPR029062">
    <property type="entry name" value="Class_I_gatase-like"/>
</dbReference>
<dbReference type="RefSeq" id="WP_153761143.1">
    <property type="nucleotide sequence ID" value="NZ_CP045851.1"/>
</dbReference>
<dbReference type="EC" id="4.3.3.6" evidence="10"/>
<evidence type="ECO:0000256" key="7">
    <source>
        <dbReference type="ARBA" id="ARBA00049534"/>
    </source>
</evidence>
<sequence>MGLLALQGAVEPHARSLARLGASTLEVRRPDHLADVDALVLPGGESTTISMLLDRQELRAPLAERLAAGMPALGTCAGMILLASEVLDGRPDQRSFGAIDLAVRRNGFGRQVDSFEADLVLAAPPGADPFHAVFIRAPVVERVGDEVEVLAAVDGSPVLCRQGNVIVSSFHPELSDDTRIHQLLVAAVEAGDGTRPREVS</sequence>
<dbReference type="EC" id="3.5.1.2" evidence="10"/>
<proteinExistence type="inferred from homology"/>
<evidence type="ECO:0000256" key="11">
    <source>
        <dbReference type="PIRSR" id="PIRSR005639-1"/>
    </source>
</evidence>
<keyword evidence="3 10" id="KW-0663">Pyridoxal phosphate</keyword>
<organism evidence="13 14">
    <name type="scientific">Actinomarinicola tropica</name>
    <dbReference type="NCBI Taxonomy" id="2789776"/>
    <lineage>
        <taxon>Bacteria</taxon>
        <taxon>Bacillati</taxon>
        <taxon>Actinomycetota</taxon>
        <taxon>Acidimicrobiia</taxon>
        <taxon>Acidimicrobiales</taxon>
        <taxon>Iamiaceae</taxon>
        <taxon>Actinomarinicola</taxon>
    </lineage>
</organism>
<comment type="function">
    <text evidence="8 10">Catalyzes the hydrolysis of glutamine to glutamate and ammonia as part of the biosynthesis of pyridoxal 5'-phosphate. The resulting ammonia molecule is channeled to the active site of PdxS.</text>
</comment>
<reference evidence="13 14" key="1">
    <citation type="submission" date="2019-11" db="EMBL/GenBank/DDBJ databases">
        <authorList>
            <person name="He Y."/>
        </authorList>
    </citation>
    <scope>NUCLEOTIDE SEQUENCE [LARGE SCALE GENOMIC DNA]</scope>
    <source>
        <strain evidence="13 14">SCSIO 58843</strain>
    </source>
</reference>
<evidence type="ECO:0000313" key="14">
    <source>
        <dbReference type="Proteomes" id="UP000334019"/>
    </source>
</evidence>
<keyword evidence="2 10" id="KW-0378">Hydrolase</keyword>
<name>A0A5Q2RMG4_9ACTN</name>
<feature type="binding site" evidence="10 12">
    <location>
        <begin position="135"/>
        <end position="136"/>
    </location>
    <ligand>
        <name>L-glutamine</name>
        <dbReference type="ChEBI" id="CHEBI:58359"/>
    </ligand>
</feature>
<dbReference type="SUPFAM" id="SSF52317">
    <property type="entry name" value="Class I glutamine amidotransferase-like"/>
    <property type="match status" value="1"/>
</dbReference>
<dbReference type="AlphaFoldDB" id="A0A5Q2RMG4"/>
<comment type="similarity">
    <text evidence="1 10">Belongs to the glutaminase PdxT/SNO family.</text>
</comment>
<protein>
    <recommendedName>
        <fullName evidence="10">Pyridoxal 5'-phosphate synthase subunit PdxT</fullName>
        <ecNumber evidence="10">4.3.3.6</ecNumber>
    </recommendedName>
    <alternativeName>
        <fullName evidence="10">Pdx2</fullName>
    </alternativeName>
    <alternativeName>
        <fullName evidence="10">Pyridoxal 5'-phosphate synthase glutaminase subunit</fullName>
        <ecNumber evidence="10">3.5.1.2</ecNumber>
    </alternativeName>
</protein>
<dbReference type="PROSITE" id="PS01236">
    <property type="entry name" value="PDXT_SNO_1"/>
    <property type="match status" value="1"/>
</dbReference>
<dbReference type="UniPathway" id="UPA00245"/>
<evidence type="ECO:0000256" key="12">
    <source>
        <dbReference type="PIRSR" id="PIRSR005639-2"/>
    </source>
</evidence>
<dbReference type="FunFam" id="3.40.50.880:FF:000010">
    <property type="entry name" value="uncharacterized protein LOC100176842 isoform X2"/>
    <property type="match status" value="1"/>
</dbReference>
<dbReference type="EMBL" id="CP045851">
    <property type="protein sequence ID" value="QGG97043.1"/>
    <property type="molecule type" value="Genomic_DNA"/>
</dbReference>
<dbReference type="PIRSF" id="PIRSF005639">
    <property type="entry name" value="Glut_amidoT_SNO"/>
    <property type="match status" value="1"/>
</dbReference>
<dbReference type="PROSITE" id="PS51273">
    <property type="entry name" value="GATASE_TYPE_1"/>
    <property type="match status" value="1"/>
</dbReference>
<dbReference type="PANTHER" id="PTHR31559">
    <property type="entry name" value="PYRIDOXAL 5'-PHOSPHATE SYNTHASE SUBUNIT SNO"/>
    <property type="match status" value="1"/>
</dbReference>
<comment type="catalytic activity">
    <reaction evidence="7 10">
        <text>L-glutamine + H2O = L-glutamate + NH4(+)</text>
        <dbReference type="Rhea" id="RHEA:15889"/>
        <dbReference type="ChEBI" id="CHEBI:15377"/>
        <dbReference type="ChEBI" id="CHEBI:28938"/>
        <dbReference type="ChEBI" id="CHEBI:29985"/>
        <dbReference type="ChEBI" id="CHEBI:58359"/>
        <dbReference type="EC" id="3.5.1.2"/>
    </reaction>
</comment>
<accession>A0A5Q2RMG4</accession>
<evidence type="ECO:0000256" key="3">
    <source>
        <dbReference type="ARBA" id="ARBA00022898"/>
    </source>
</evidence>
<evidence type="ECO:0000313" key="13">
    <source>
        <dbReference type="EMBL" id="QGG97043.1"/>
    </source>
</evidence>
<dbReference type="GO" id="GO:1903600">
    <property type="term" value="C:glutaminase complex"/>
    <property type="evidence" value="ECO:0007669"/>
    <property type="project" value="TreeGrafter"/>
</dbReference>
<evidence type="ECO:0000256" key="8">
    <source>
        <dbReference type="ARBA" id="ARBA00054599"/>
    </source>
</evidence>
<dbReference type="Gene3D" id="3.40.50.880">
    <property type="match status" value="1"/>
</dbReference>
<evidence type="ECO:0000256" key="1">
    <source>
        <dbReference type="ARBA" id="ARBA00008345"/>
    </source>
</evidence>
<dbReference type="GO" id="GO:0004359">
    <property type="term" value="F:glutaminase activity"/>
    <property type="evidence" value="ECO:0007669"/>
    <property type="project" value="UniProtKB-UniRule"/>
</dbReference>
<comment type="catalytic activity">
    <reaction evidence="6 10">
        <text>aldehydo-D-ribose 5-phosphate + D-glyceraldehyde 3-phosphate + L-glutamine = pyridoxal 5'-phosphate + L-glutamate + phosphate + 3 H2O + H(+)</text>
        <dbReference type="Rhea" id="RHEA:31507"/>
        <dbReference type="ChEBI" id="CHEBI:15377"/>
        <dbReference type="ChEBI" id="CHEBI:15378"/>
        <dbReference type="ChEBI" id="CHEBI:29985"/>
        <dbReference type="ChEBI" id="CHEBI:43474"/>
        <dbReference type="ChEBI" id="CHEBI:58273"/>
        <dbReference type="ChEBI" id="CHEBI:58359"/>
        <dbReference type="ChEBI" id="CHEBI:59776"/>
        <dbReference type="ChEBI" id="CHEBI:597326"/>
        <dbReference type="EC" id="4.3.3.6"/>
    </reaction>
</comment>
<dbReference type="GO" id="GO:0005829">
    <property type="term" value="C:cytosol"/>
    <property type="evidence" value="ECO:0007669"/>
    <property type="project" value="TreeGrafter"/>
</dbReference>
<dbReference type="NCBIfam" id="TIGR03800">
    <property type="entry name" value="PLP_synth_Pdx2"/>
    <property type="match status" value="1"/>
</dbReference>
<gene>
    <name evidence="10 13" type="primary">pdxT</name>
    <name evidence="13" type="ORF">GH723_08545</name>
</gene>
<dbReference type="GO" id="GO:0042823">
    <property type="term" value="P:pyridoxal phosphate biosynthetic process"/>
    <property type="evidence" value="ECO:0007669"/>
    <property type="project" value="UniProtKB-UniRule"/>
</dbReference>
<comment type="pathway">
    <text evidence="10">Cofactor biosynthesis; pyridoxal 5'-phosphate biosynthesis.</text>
</comment>
<evidence type="ECO:0000256" key="2">
    <source>
        <dbReference type="ARBA" id="ARBA00022801"/>
    </source>
</evidence>
<evidence type="ECO:0000256" key="10">
    <source>
        <dbReference type="HAMAP-Rule" id="MF_01615"/>
    </source>
</evidence>